<protein>
    <submittedName>
        <fullName evidence="3">DUF748 domain-containing protein</fullName>
    </submittedName>
</protein>
<evidence type="ECO:0000256" key="2">
    <source>
        <dbReference type="SAM" id="Phobius"/>
    </source>
</evidence>
<dbReference type="PANTHER" id="PTHR30441">
    <property type="entry name" value="DUF748 DOMAIN-CONTAINING PROTEIN"/>
    <property type="match status" value="1"/>
</dbReference>
<accession>A0ABZ0QAH6</accession>
<evidence type="ECO:0000313" key="4">
    <source>
        <dbReference type="Proteomes" id="UP001304071"/>
    </source>
</evidence>
<evidence type="ECO:0000256" key="1">
    <source>
        <dbReference type="SAM" id="MobiDB-lite"/>
    </source>
</evidence>
<dbReference type="InterPro" id="IPR008023">
    <property type="entry name" value="DUF748"/>
</dbReference>
<gene>
    <name evidence="3" type="ORF">R8Z52_15075</name>
</gene>
<name>A0ABZ0QAH6_9VIBR</name>
<keyword evidence="2" id="KW-0472">Membrane</keyword>
<dbReference type="EMBL" id="CP138203">
    <property type="protein sequence ID" value="WPC73421.1"/>
    <property type="molecule type" value="Genomic_DNA"/>
</dbReference>
<keyword evidence="4" id="KW-1185">Reference proteome</keyword>
<evidence type="ECO:0000313" key="3">
    <source>
        <dbReference type="EMBL" id="WPC73421.1"/>
    </source>
</evidence>
<dbReference type="InterPro" id="IPR052894">
    <property type="entry name" value="AsmA-related"/>
</dbReference>
<organism evidence="3 4">
    <name type="scientific">Vibrio porteresiae DSM 19223</name>
    <dbReference type="NCBI Taxonomy" id="1123496"/>
    <lineage>
        <taxon>Bacteria</taxon>
        <taxon>Pseudomonadati</taxon>
        <taxon>Pseudomonadota</taxon>
        <taxon>Gammaproteobacteria</taxon>
        <taxon>Vibrionales</taxon>
        <taxon>Vibrionaceae</taxon>
        <taxon>Vibrio</taxon>
    </lineage>
</organism>
<keyword evidence="2" id="KW-1133">Transmembrane helix</keyword>
<proteinExistence type="predicted"/>
<feature type="region of interest" description="Disordered" evidence="1">
    <location>
        <begin position="609"/>
        <end position="636"/>
    </location>
</feature>
<feature type="compositionally biased region" description="Low complexity" evidence="1">
    <location>
        <begin position="619"/>
        <end position="628"/>
    </location>
</feature>
<dbReference type="Pfam" id="PF05359">
    <property type="entry name" value="DUF748"/>
    <property type="match status" value="2"/>
</dbReference>
<dbReference type="PANTHER" id="PTHR30441:SF8">
    <property type="entry name" value="DUF748 DOMAIN-CONTAINING PROTEIN"/>
    <property type="match status" value="1"/>
</dbReference>
<feature type="transmembrane region" description="Helical" evidence="2">
    <location>
        <begin position="20"/>
        <end position="43"/>
    </location>
</feature>
<keyword evidence="2" id="KW-0812">Transmembrane</keyword>
<sequence>MKKITQWRQRFKTLPKYQRVLSYLAALYALYLIVLGGIVPMVLERQLPQKATQLLGREVTIGEIHINPFLLRVTVKQGAIANWSQQVDPKLFSFEQFQAQFQFWQSLFTLTPTVSEVVLTKPQVDLIRANNAQHQPELNITSILTALDSQPKSAADDPTETESATPGFRADRIAIVDGVFEFSDHIATANLAYHDMSFELTHLDLQAFIGQDGKNDKALNQFNFLAKSGDDQTVSVQGQFQLLPVVAQASFALDNVELTQFWPYAKNMIPANLNQGMLSTNGIVRFRYENGEAQYSLSQGRVALQDVAFDDGQSTNATTKLAWQNFDLSEISLSSKQHLVTLGNIDVNGLKVNGVLTKQGVDLQTLFTPAATDTPPASAKTAPAVEEKKAVTANVDNTTASPESGAEPWVVNVKQLQLSADVAMQDKAYANDVTWRITPISLNVSNVFSDFRRSIDYSWSLALYNSAASVAKGDNAENSGEFSGKGQVDIAKSTLTTLLAFKDFDLTALQPYLGQYANLTLQKGRFSTEGELRSAWKNNDTRYTGKLAVEQFRLNDLRSREPLVSWQGLDIDKLVYSQKANKVTVHHIDFTKPYAKVIIHKDRTTNIGDIAKADPNQPAAAQKSQKASKGTKTEAKPSAPLPIALQIDRINVIDGSAYFSDLSLLPNFSSGIRSLAGAITDLSSQGNTAAKVDLNGKIDQYAPISLTGKVNPLLAKPYLDLTMKVKSAELTSVNTYSGTYAGYYIDKGQLSLAVQYLLDNGQLKGSNQVYIDQLQLGKPSNSDLATSLPVKLAIALLQDRHGVIDLGVQVSGDVNDPSFGFGSVIWTAVKNILTKAVTSPFSLLANLVGSDEELNKVNFAAGQANIEESEQERLTTLAQALTKRPQLRLNVEGAVNPSVDANALAEQKVRAQLSLMGVDSAPTLTASYVASDDDARDAVDDLYDDYREQQPQTPSVDVQREAITQELTVEGKAPKEEEVDTRLYASLYNQLIKAQKITQEDLLDLAIARGQAVKAYLVNQLKIEPERVFLLSSKQMSHSATEALLTLGSD</sequence>
<dbReference type="RefSeq" id="WP_261893278.1">
    <property type="nucleotide sequence ID" value="NZ_AP024895.1"/>
</dbReference>
<dbReference type="Proteomes" id="UP001304071">
    <property type="component" value="Chromosome 1"/>
</dbReference>
<reference evidence="3 4" key="1">
    <citation type="submission" date="2023-11" db="EMBL/GenBank/DDBJ databases">
        <title>Plant-associative lifestyle of Vibrio porteresiae and its evolutionary dynamics.</title>
        <authorList>
            <person name="Rameshkumar N."/>
            <person name="Kirti K."/>
        </authorList>
    </citation>
    <scope>NUCLEOTIDE SEQUENCE [LARGE SCALE GENOMIC DNA]</scope>
    <source>
        <strain evidence="3 4">MSSRF30</strain>
    </source>
</reference>